<comment type="caution">
    <text evidence="2">The sequence shown here is derived from an EMBL/GenBank/DDBJ whole genome shotgun (WGS) entry which is preliminary data.</text>
</comment>
<evidence type="ECO:0000256" key="1">
    <source>
        <dbReference type="SAM" id="MobiDB-lite"/>
    </source>
</evidence>
<gene>
    <name evidence="2" type="ORF">C1SCF055_LOCUS30434</name>
</gene>
<reference evidence="3 4" key="2">
    <citation type="submission" date="2024-05" db="EMBL/GenBank/DDBJ databases">
        <authorList>
            <person name="Chen Y."/>
            <person name="Shah S."/>
            <person name="Dougan E. K."/>
            <person name="Thang M."/>
            <person name="Chan C."/>
        </authorList>
    </citation>
    <scope>NUCLEOTIDE SEQUENCE [LARGE SCALE GENOMIC DNA]</scope>
</reference>
<organism evidence="2">
    <name type="scientific">Cladocopium goreaui</name>
    <dbReference type="NCBI Taxonomy" id="2562237"/>
    <lineage>
        <taxon>Eukaryota</taxon>
        <taxon>Sar</taxon>
        <taxon>Alveolata</taxon>
        <taxon>Dinophyceae</taxon>
        <taxon>Suessiales</taxon>
        <taxon>Symbiodiniaceae</taxon>
        <taxon>Cladocopium</taxon>
    </lineage>
</organism>
<dbReference type="AlphaFoldDB" id="A0A9P1GBG2"/>
<reference evidence="2" key="1">
    <citation type="submission" date="2022-10" db="EMBL/GenBank/DDBJ databases">
        <authorList>
            <person name="Chen Y."/>
            <person name="Dougan E. K."/>
            <person name="Chan C."/>
            <person name="Rhodes N."/>
            <person name="Thang M."/>
        </authorList>
    </citation>
    <scope>NUCLEOTIDE SEQUENCE</scope>
</reference>
<feature type="compositionally biased region" description="Basic residues" evidence="1">
    <location>
        <begin position="748"/>
        <end position="758"/>
    </location>
</feature>
<accession>A0A9P1GBG2</accession>
<feature type="region of interest" description="Disordered" evidence="1">
    <location>
        <begin position="735"/>
        <end position="772"/>
    </location>
</feature>
<feature type="compositionally biased region" description="Acidic residues" evidence="1">
    <location>
        <begin position="364"/>
        <end position="373"/>
    </location>
</feature>
<proteinExistence type="predicted"/>
<dbReference type="EMBL" id="CAMXCT030003469">
    <property type="protein sequence ID" value="CAL4791972.1"/>
    <property type="molecule type" value="Genomic_DNA"/>
</dbReference>
<name>A0A9P1GBG2_9DINO</name>
<protein>
    <submittedName>
        <fullName evidence="3">Phosphodiesterase</fullName>
    </submittedName>
</protein>
<feature type="region of interest" description="Disordered" evidence="1">
    <location>
        <begin position="431"/>
        <end position="454"/>
    </location>
</feature>
<evidence type="ECO:0000313" key="4">
    <source>
        <dbReference type="Proteomes" id="UP001152797"/>
    </source>
</evidence>
<sequence>MSQGLDSQHGEVELRVTLPGGIRVVVTAPPESAATAALLLGHISLFEAPSSPRTDQSFEVVSSASSAVRAPSGPRRLETREQIAQSFVPCPTRLFQNSAKLCGSSLSGRDRVERAWTCGQWAAAVRDSRIHSPNRTPPIDLRARFYAVLRASGLEQPTIFKSSAGYWAAIQRLDGSDSISQSFPSELEAKIYLESAVGTMEPVDLDLGSLVTLQSDVVPYVLNWSSPGDPVEACVFVINLRPGGLLLAVPLGVVPEEVLAQGNESLPPGPVGPSTVVVVPAVLPEGGVMSPTGTNMSVLVVDMSEEAVHRLHAVDPSVPVEFVFDEEQPFAIPDPAALKSSVRDWLEASAETSGLGYVTAEPELEGEALEEEAPSPPLVPTRQRKPTQRGREPATASGRKPTVATLAGSIEQLLQANVGISKQLESLTVRQQQLEKQRQQPLVPPPLPSHQSVLSQPLSSVLTVPQVGSSAVVHHLGAPPKTFAPASPGLLRSPLVQHPELGEMEAEKLKPGLSSSSDSLAQAVLAQSQALTALVSQIAAQSSDPMVDLGSMGSTAGTRGAQGRAKLQAELAAQRGTFFASVLNAMARRMQPTSPADGTPGELMARGVCGTKYLERFGGFGKHRELGCLQHQVMTIMDFLQTENLPAARDAAALLAVTIDQAALDNSRFELATLLCLQEEPPSTVFSHKPANVMSKTRAFSPLADQKWVTVALAYLKELDVISAKRLELTSQASAAALGSGNSEKPKAKPFPKRKQKWGGKGNQGNAEGEEQ</sequence>
<evidence type="ECO:0000313" key="2">
    <source>
        <dbReference type="EMBL" id="CAI4004660.1"/>
    </source>
</evidence>
<dbReference type="Proteomes" id="UP001152797">
    <property type="component" value="Unassembled WGS sequence"/>
</dbReference>
<dbReference type="EMBL" id="CAMXCT010003469">
    <property type="protein sequence ID" value="CAI4004660.1"/>
    <property type="molecule type" value="Genomic_DNA"/>
</dbReference>
<keyword evidence="4" id="KW-1185">Reference proteome</keyword>
<evidence type="ECO:0000313" key="3">
    <source>
        <dbReference type="EMBL" id="CAL4791972.1"/>
    </source>
</evidence>
<feature type="region of interest" description="Disordered" evidence="1">
    <location>
        <begin position="364"/>
        <end position="402"/>
    </location>
</feature>
<dbReference type="EMBL" id="CAMXCT020003469">
    <property type="protein sequence ID" value="CAL1158035.1"/>
    <property type="molecule type" value="Genomic_DNA"/>
</dbReference>